<reference evidence="2" key="1">
    <citation type="journal article" date="2019" name="Int. J. Syst. Evol. Microbiol.">
        <title>The Global Catalogue of Microorganisms (GCM) 10K type strain sequencing project: providing services to taxonomists for standard genome sequencing and annotation.</title>
        <authorList>
            <consortium name="The Broad Institute Genomics Platform"/>
            <consortium name="The Broad Institute Genome Sequencing Center for Infectious Disease"/>
            <person name="Wu L."/>
            <person name="Ma J."/>
        </authorList>
    </citation>
    <scope>NUCLEOTIDE SEQUENCE [LARGE SCALE GENOMIC DNA]</scope>
    <source>
        <strain evidence="2">CECT 7398</strain>
    </source>
</reference>
<dbReference type="Proteomes" id="UP001238540">
    <property type="component" value="Unassembled WGS sequence"/>
</dbReference>
<sequence>MSFVIQLRLLNAFITPICTLFDIDPAAIIPPTLSSGKPVT</sequence>
<protein>
    <submittedName>
        <fullName evidence="1">Uncharacterized protein</fullName>
    </submittedName>
</protein>
<organism evidence="1 2">
    <name type="scientific">Vibrio ostreicida</name>
    <dbReference type="NCBI Taxonomy" id="526588"/>
    <lineage>
        <taxon>Bacteria</taxon>
        <taxon>Pseudomonadati</taxon>
        <taxon>Pseudomonadota</taxon>
        <taxon>Gammaproteobacteria</taxon>
        <taxon>Vibrionales</taxon>
        <taxon>Vibrionaceae</taxon>
        <taxon>Vibrio</taxon>
    </lineage>
</organism>
<gene>
    <name evidence="1" type="ORF">QWZ16_09670</name>
</gene>
<accession>A0ABT8BUY6</accession>
<dbReference type="EMBL" id="JAUFQC010000001">
    <property type="protein sequence ID" value="MDN3609965.1"/>
    <property type="molecule type" value="Genomic_DNA"/>
</dbReference>
<keyword evidence="2" id="KW-1185">Reference proteome</keyword>
<proteinExistence type="predicted"/>
<dbReference type="RefSeq" id="WP_290311696.1">
    <property type="nucleotide sequence ID" value="NZ_JAUFQC010000001.1"/>
</dbReference>
<evidence type="ECO:0000313" key="1">
    <source>
        <dbReference type="EMBL" id="MDN3609965.1"/>
    </source>
</evidence>
<comment type="caution">
    <text evidence="1">The sequence shown here is derived from an EMBL/GenBank/DDBJ whole genome shotgun (WGS) entry which is preliminary data.</text>
</comment>
<name>A0ABT8BUY6_9VIBR</name>
<evidence type="ECO:0000313" key="2">
    <source>
        <dbReference type="Proteomes" id="UP001238540"/>
    </source>
</evidence>